<gene>
    <name evidence="6" type="ORF">PHYPSEUDO_013076</name>
</gene>
<evidence type="ECO:0000256" key="2">
    <source>
        <dbReference type="ARBA" id="ARBA00005892"/>
    </source>
</evidence>
<dbReference type="PANTHER" id="PTHR31344:SF0">
    <property type="entry name" value="NUCLEAR PORE COMPLEX PROTEIN NUP205"/>
    <property type="match status" value="1"/>
</dbReference>
<comment type="caution">
    <text evidence="6">The sequence shown here is derived from an EMBL/GenBank/DDBJ whole genome shotgun (WGS) entry which is preliminary data.</text>
</comment>
<keyword evidence="3" id="KW-0813">Transport</keyword>
<dbReference type="InterPro" id="IPR021827">
    <property type="entry name" value="Nup186/Nup192/Nup205"/>
</dbReference>
<evidence type="ECO:0008006" key="8">
    <source>
        <dbReference type="Google" id="ProtNLM"/>
    </source>
</evidence>
<evidence type="ECO:0000256" key="3">
    <source>
        <dbReference type="ARBA" id="ARBA00022448"/>
    </source>
</evidence>
<organism evidence="6 7">
    <name type="scientific">Phytophthora pseudosyringae</name>
    <dbReference type="NCBI Taxonomy" id="221518"/>
    <lineage>
        <taxon>Eukaryota</taxon>
        <taxon>Sar</taxon>
        <taxon>Stramenopiles</taxon>
        <taxon>Oomycota</taxon>
        <taxon>Peronosporomycetes</taxon>
        <taxon>Peronosporales</taxon>
        <taxon>Peronosporaceae</taxon>
        <taxon>Phytophthora</taxon>
    </lineage>
</organism>
<dbReference type="Pfam" id="PF11894">
    <property type="entry name" value="Nup192"/>
    <property type="match status" value="2"/>
</dbReference>
<evidence type="ECO:0000256" key="4">
    <source>
        <dbReference type="ARBA" id="ARBA00023242"/>
    </source>
</evidence>
<evidence type="ECO:0000256" key="5">
    <source>
        <dbReference type="SAM" id="MobiDB-lite"/>
    </source>
</evidence>
<keyword evidence="4" id="KW-0539">Nucleus</keyword>
<feature type="region of interest" description="Disordered" evidence="5">
    <location>
        <begin position="1041"/>
        <end position="1076"/>
    </location>
</feature>
<comment type="subcellular location">
    <subcellularLocation>
        <location evidence="1">Nucleus</location>
    </subcellularLocation>
</comment>
<accession>A0A8T1W4F0</accession>
<protein>
    <recommendedName>
        <fullName evidence="8">Nucleoporin</fullName>
    </recommendedName>
</protein>
<dbReference type="GO" id="GO:0005643">
    <property type="term" value="C:nuclear pore"/>
    <property type="evidence" value="ECO:0007669"/>
    <property type="project" value="InterPro"/>
</dbReference>
<dbReference type="EMBL" id="JAGDFM010000066">
    <property type="protein sequence ID" value="KAG7388116.1"/>
    <property type="molecule type" value="Genomic_DNA"/>
</dbReference>
<dbReference type="PANTHER" id="PTHR31344">
    <property type="entry name" value="NUCLEAR PORE COMPLEX PROTEIN NUP205"/>
    <property type="match status" value="1"/>
</dbReference>
<evidence type="ECO:0000313" key="6">
    <source>
        <dbReference type="EMBL" id="KAG7388116.1"/>
    </source>
</evidence>
<evidence type="ECO:0000256" key="1">
    <source>
        <dbReference type="ARBA" id="ARBA00004123"/>
    </source>
</evidence>
<reference evidence="6" key="1">
    <citation type="submission" date="2021-02" db="EMBL/GenBank/DDBJ databases">
        <authorList>
            <person name="Palmer J.M."/>
        </authorList>
    </citation>
    <scope>NUCLEOTIDE SEQUENCE</scope>
    <source>
        <strain evidence="6">SCRP734</strain>
    </source>
</reference>
<comment type="similarity">
    <text evidence="2">Belongs to the NUP186/NUP192/NUP205 family.</text>
</comment>
<feature type="region of interest" description="Disordered" evidence="5">
    <location>
        <begin position="500"/>
        <end position="525"/>
    </location>
</feature>
<evidence type="ECO:0000313" key="7">
    <source>
        <dbReference type="Proteomes" id="UP000694044"/>
    </source>
</evidence>
<feature type="compositionally biased region" description="Low complexity" evidence="5">
    <location>
        <begin position="500"/>
        <end position="511"/>
    </location>
</feature>
<name>A0A8T1W4F0_9STRA</name>
<proteinExistence type="inferred from homology"/>
<sequence>MSGSLSLADAPALRFRQLHQDLLAFAGQSMTDDDAPQFMAELVVAAPELLQPLALAPPSASERAALQANTVSVAGKHVDVSPLIQQEICKLSDEFRASEKTCFEFWLLASEQQQREWVERADQLPPSTIADSVQSAARYFLTSETEYKLHLLKELLRLRLETRLDKQRAQFVVSFTNKLLTEELLTNLVTAFDHQLVQLAQVPRMEQSVSYWHTLVADCLVFIVSSTLTLAEEVQKLAEVLKTLCGRLKTVVAKVSPHIVNLSSFAQLFEGGSLAGTSPEGAVRQVSCMLQTISAVQVALFVVLLQKTRKMDRETGDMEIGIALCRREHASVVKELHRIFFEEEWEQKGFQSVAMLAWAGFLAGNDNGNSSNSNVTFAEAEAATRVVKKAIEERVFHTLVEVQLKYLPDRKRDLRLYNIYERNFELLFRTYSSKMMIDVPTVADKAALAAMQSESDGEIAAWTGDCLENIIDFATALCARNAAFCCSFWRGTNEEFDFRGSNGSSTGSNVGDDLRQPESHSSSVDGGSCHDFLIACRDAAFKNPGCLAAYMRLVAAAASGPECAQLAFHHIKQNPQQLSWDQFFAVMAKYQRLLTDAEKPTGYSPLMPGGVAQGVGIDGSTFGNMGSASNPGPRFIRPKELEALETIQKLIQEVISDPQLALIFFHNHDWSPIPTFVAFLQCRIPSSLKGSIMKTLAVFARVPDIAPFVWRQVDALQILRTTGDTSVYGNQDISYELEHYESLSRTYPATRGFVTLLYELFENPHAWKSFEGDGRVAAIQFYFEFLLEHVFLKFDLRKYEREEEKWALVNGTLAIFKKILRNANTSTTEGSLSYQLLARFLSSNPLLNKVVSILSGDGGVENLESTSTDMHLEHAFFYCLDIVKRETEAKHGSLNFVVDVSKKPSDTYLTKTTAVAALRERCVQHALEIVVLVLEKDVQFVNIDLNRQLSHRLQVEMMHTILCRHRSDFVNIVKYIKYSKSAHIPHLSAVILRLISARISGADLVDLLIDSGASADIMIGYMNRLLNVYDDDENDQVENETGISDLQDENESDSGNLQSTTRQRKRQDTRTLSSPFELFAQETPPPSIRAAILDLLLENLNKPAPNLAHLLLGNVNQHGDSKAAAAPTSYMKTGLAAVITLVSSADFGLETPELAERCYHVLHNLITQEFSSPSTITALESVPNDYFASQIQLFSRVYHVTRRKTAAATIAELNMRGWFFKTLAVYLHVGLHKEPPHMKKINKLMGQLLSVSVGSRSDLRTIARQEQMLLLQLLDECSFHISPPSVPTNQQVVALAEQVTAAVDQGCYYKWLKVDIERFCQALQTLDLTASEDGMGDYYSSSTKRFRVDGDGASSTSSQNSAEAAAERFIQWAVQWNIYSERIAAESHALNSLRELMEVVVLDYLALPREQEGLETPAMWQGLDAVASAEVRLELMSGIVSAVLSKLTEKASASAQLFEIVSRIALMLFSQLSYTDDRSQPLALPESRHRQNMGFLELLFRSIYSSAAATGNPSAARNSRTLLYTCIVHVLHVLPSRASQDSISAPFGLASSALSQELRVRHLLTNQVVDLVCRDASDGEDTLSMALAVSALESLISFEDHSSLVAIFRERGYLLHFIDIFKKLSEMDAAAFERTNGNSSMVKSSVIPEGMDATTIGTMYECFLSLFARVGETQEGAVALLEGGFVRVLSDARNLPTHRPQYFTQNQQNTAPSPIASVAAFQRVEAVYYRKWLPVARLLSACCASLPKNRALTSQVLYFVNKNRKLFTSALKLCAGGQQSLPISVNLLREVSYVTFIFRYVTQFPDLCKQTLATAKWEKISQLILQVFLYYSAELAPPSDEVNGMSDGVSWWNNMAAGSVEEQRNAAIQRFSCVDCEDKLLEPCDVAAVKSSGSASLLHMSLLDEEKLYASRMILCNAVAFCASRMMLAVSDGNAGPAAPLLSITNKAQLQNRNQFPSMSSVDPRAFAAATDPLWTLAPSMNEFTARFDSAVFALETSKQLVDALAALKSEAASARSNSVSSASSQQRSLRRREHQCDTTPLENVLEYHADSLAFVVENMLVVLLLHFAHYLGHPEAAPSKGAVQHTLGKVLAIVSDIENNPFIHAIARRLRELASNS</sequence>
<keyword evidence="7" id="KW-1185">Reference proteome</keyword>
<dbReference type="OrthoDB" id="2019644at2759"/>
<dbReference type="Proteomes" id="UP000694044">
    <property type="component" value="Unassembled WGS sequence"/>
</dbReference>